<dbReference type="Pfam" id="PF01527">
    <property type="entry name" value="HTH_Tnp_1"/>
    <property type="match status" value="1"/>
</dbReference>
<keyword evidence="2" id="KW-0175">Coiled coil</keyword>
<gene>
    <name evidence="5" type="ORF">IAA98_10375</name>
</gene>
<dbReference type="PANTHER" id="PTHR47515:SF1">
    <property type="entry name" value="BLR2054 PROTEIN"/>
    <property type="match status" value="1"/>
</dbReference>
<accession>A0A9D1GYP8</accession>
<dbReference type="PROSITE" id="PS50994">
    <property type="entry name" value="INTEGRASE"/>
    <property type="match status" value="1"/>
</dbReference>
<dbReference type="AlphaFoldDB" id="A0A9D1GYP8"/>
<dbReference type="InterPro" id="IPR002514">
    <property type="entry name" value="Transposase_8"/>
</dbReference>
<dbReference type="InterPro" id="IPR036397">
    <property type="entry name" value="RNaseH_sf"/>
</dbReference>
<dbReference type="PANTHER" id="PTHR47515">
    <property type="entry name" value="LOW CALCIUM RESPONSE LOCUS PROTEIN T"/>
    <property type="match status" value="1"/>
</dbReference>
<dbReference type="Gene3D" id="3.30.420.10">
    <property type="entry name" value="Ribonuclease H-like superfamily/Ribonuclease H"/>
    <property type="match status" value="1"/>
</dbReference>
<feature type="domain" description="Integrase catalytic" evidence="4">
    <location>
        <begin position="204"/>
        <end position="370"/>
    </location>
</feature>
<dbReference type="Pfam" id="PF00665">
    <property type="entry name" value="rve"/>
    <property type="match status" value="1"/>
</dbReference>
<dbReference type="Pfam" id="PF13683">
    <property type="entry name" value="rve_3"/>
    <property type="match status" value="1"/>
</dbReference>
<feature type="region of interest" description="Disordered" evidence="3">
    <location>
        <begin position="122"/>
        <end position="142"/>
    </location>
</feature>
<dbReference type="InterPro" id="IPR025948">
    <property type="entry name" value="HTH-like_dom"/>
</dbReference>
<feature type="coiled-coil region" evidence="2">
    <location>
        <begin position="54"/>
        <end position="88"/>
    </location>
</feature>
<dbReference type="InterPro" id="IPR048020">
    <property type="entry name" value="Transpos_IS3"/>
</dbReference>
<dbReference type="EMBL" id="DVLP01000309">
    <property type="protein sequence ID" value="HIT75981.1"/>
    <property type="molecule type" value="Genomic_DNA"/>
</dbReference>
<reference evidence="5" key="2">
    <citation type="journal article" date="2021" name="PeerJ">
        <title>Extensive microbial diversity within the chicken gut microbiome revealed by metagenomics and culture.</title>
        <authorList>
            <person name="Gilroy R."/>
            <person name="Ravi A."/>
            <person name="Getino M."/>
            <person name="Pursley I."/>
            <person name="Horton D.L."/>
            <person name="Alikhan N.F."/>
            <person name="Baker D."/>
            <person name="Gharbi K."/>
            <person name="Hall N."/>
            <person name="Watson M."/>
            <person name="Adriaenssens E.M."/>
            <person name="Foster-Nyarko E."/>
            <person name="Jarju S."/>
            <person name="Secka A."/>
            <person name="Antonio M."/>
            <person name="Oren A."/>
            <person name="Chaudhuri R.R."/>
            <person name="La Ragione R."/>
            <person name="Hildebrand F."/>
            <person name="Pallen M.J."/>
        </authorList>
    </citation>
    <scope>NUCLEOTIDE SEQUENCE</scope>
    <source>
        <strain evidence="5">ChiGjej1B1-24693</strain>
    </source>
</reference>
<proteinExistence type="predicted"/>
<dbReference type="GO" id="GO:0006313">
    <property type="term" value="P:DNA transposition"/>
    <property type="evidence" value="ECO:0007669"/>
    <property type="project" value="InterPro"/>
</dbReference>
<dbReference type="GO" id="GO:0003677">
    <property type="term" value="F:DNA binding"/>
    <property type="evidence" value="ECO:0007669"/>
    <property type="project" value="InterPro"/>
</dbReference>
<dbReference type="GO" id="GO:0015074">
    <property type="term" value="P:DNA integration"/>
    <property type="evidence" value="ECO:0007669"/>
    <property type="project" value="InterPro"/>
</dbReference>
<evidence type="ECO:0000313" key="5">
    <source>
        <dbReference type="EMBL" id="HIT75981.1"/>
    </source>
</evidence>
<dbReference type="SUPFAM" id="SSF53098">
    <property type="entry name" value="Ribonuclease H-like"/>
    <property type="match status" value="1"/>
</dbReference>
<comment type="function">
    <text evidence="1">Involved in the transposition of the insertion sequence.</text>
</comment>
<evidence type="ECO:0000256" key="1">
    <source>
        <dbReference type="ARBA" id="ARBA00002286"/>
    </source>
</evidence>
<evidence type="ECO:0000256" key="2">
    <source>
        <dbReference type="SAM" id="Coils"/>
    </source>
</evidence>
<evidence type="ECO:0000256" key="3">
    <source>
        <dbReference type="SAM" id="MobiDB-lite"/>
    </source>
</evidence>
<dbReference type="Pfam" id="PF13276">
    <property type="entry name" value="HTH_21"/>
    <property type="match status" value="1"/>
</dbReference>
<protein>
    <submittedName>
        <fullName evidence="5">IS3 family transposase</fullName>
    </submittedName>
</protein>
<organism evidence="5 6">
    <name type="scientific">Candidatus Avipropionibacterium avicola</name>
    <dbReference type="NCBI Taxonomy" id="2840701"/>
    <lineage>
        <taxon>Bacteria</taxon>
        <taxon>Bacillati</taxon>
        <taxon>Actinomycetota</taxon>
        <taxon>Actinomycetes</taxon>
        <taxon>Propionibacteriales</taxon>
        <taxon>Propionibacteriaceae</taxon>
        <taxon>Propionibacteriaceae incertae sedis</taxon>
        <taxon>Candidatus Avipropionibacterium</taxon>
    </lineage>
</organism>
<name>A0A9D1GYP8_9ACTN</name>
<dbReference type="InterPro" id="IPR009057">
    <property type="entry name" value="Homeodomain-like_sf"/>
</dbReference>
<dbReference type="InterPro" id="IPR012337">
    <property type="entry name" value="RNaseH-like_sf"/>
</dbReference>
<reference evidence="5" key="1">
    <citation type="submission" date="2020-10" db="EMBL/GenBank/DDBJ databases">
        <authorList>
            <person name="Gilroy R."/>
        </authorList>
    </citation>
    <scope>NUCLEOTIDE SEQUENCE</scope>
    <source>
        <strain evidence="5">ChiGjej1B1-24693</strain>
    </source>
</reference>
<evidence type="ECO:0000313" key="6">
    <source>
        <dbReference type="Proteomes" id="UP000886842"/>
    </source>
</evidence>
<dbReference type="NCBIfam" id="NF033516">
    <property type="entry name" value="transpos_IS3"/>
    <property type="match status" value="1"/>
</dbReference>
<dbReference type="InterPro" id="IPR001584">
    <property type="entry name" value="Integrase_cat-core"/>
</dbReference>
<dbReference type="SUPFAM" id="SSF46689">
    <property type="entry name" value="Homeodomain-like"/>
    <property type="match status" value="1"/>
</dbReference>
<evidence type="ECO:0000259" key="4">
    <source>
        <dbReference type="PROSITE" id="PS50994"/>
    </source>
</evidence>
<dbReference type="Proteomes" id="UP000886842">
    <property type="component" value="Unassembled WGS sequence"/>
</dbReference>
<comment type="caution">
    <text evidence="5">The sequence shown here is derived from an EMBL/GenBank/DDBJ whole genome shotgun (WGS) entry which is preliminary data.</text>
</comment>
<sequence length="371" mass="41820">MTTRKRHTPEQVVRKLVEADRLLAGGADTAEVARQLGVSEQTYFRWRNQFGGLKAEDAKELKKLRAENQRLKRLLADAELDKDMLREVAKGGILSPARRRAAVVHLRRVFDVSERRACRLVGQHRSTQRHTPPAQTPDDPDAGLRAWLRAYAGAHPRWGHRRAYHDARGQGWVVNHKKLQRLWREEGLRVHVRRRRKRVGSSTVPPVPTATSANVVWAIDFQFDSTTDGRPIKILSVVDEHTRETLGGLVERSITAEALAAELNHIVAARGASPAVLRLDNGPEMIAAALAQWAGTQTGMLFIPPGEPWKNPFIESFNSRLRDECLNINLFWSMTHAQVVIGDWKTEYNHDRPHSSLGYLSPVAYAAVCTH</sequence>
<dbReference type="GO" id="GO:0004803">
    <property type="term" value="F:transposase activity"/>
    <property type="evidence" value="ECO:0007669"/>
    <property type="project" value="InterPro"/>
</dbReference>